<evidence type="ECO:0000313" key="8">
    <source>
        <dbReference type="Proteomes" id="UP001162131"/>
    </source>
</evidence>
<keyword evidence="2 4" id="KW-0863">Zinc-finger</keyword>
<dbReference type="Pfam" id="PF01363">
    <property type="entry name" value="FYVE"/>
    <property type="match status" value="1"/>
</dbReference>
<feature type="domain" description="FYVE-type" evidence="6">
    <location>
        <begin position="37"/>
        <end position="100"/>
    </location>
</feature>
<evidence type="ECO:0000256" key="3">
    <source>
        <dbReference type="ARBA" id="ARBA00022833"/>
    </source>
</evidence>
<dbReference type="InterPro" id="IPR011011">
    <property type="entry name" value="Znf_FYVE_PHD"/>
</dbReference>
<evidence type="ECO:0000259" key="6">
    <source>
        <dbReference type="PROSITE" id="PS50178"/>
    </source>
</evidence>
<reference evidence="7" key="1">
    <citation type="submission" date="2021-09" db="EMBL/GenBank/DDBJ databases">
        <authorList>
            <consortium name="AG Swart"/>
            <person name="Singh M."/>
            <person name="Singh A."/>
            <person name="Seah K."/>
            <person name="Emmerich C."/>
        </authorList>
    </citation>
    <scope>NUCLEOTIDE SEQUENCE</scope>
    <source>
        <strain evidence="7">ATCC30299</strain>
    </source>
</reference>
<dbReference type="InterPro" id="IPR013083">
    <property type="entry name" value="Znf_RING/FYVE/PHD"/>
</dbReference>
<dbReference type="GO" id="GO:0008270">
    <property type="term" value="F:zinc ion binding"/>
    <property type="evidence" value="ECO:0007669"/>
    <property type="project" value="UniProtKB-KW"/>
</dbReference>
<organism evidence="7 8">
    <name type="scientific">Blepharisma stoltei</name>
    <dbReference type="NCBI Taxonomy" id="1481888"/>
    <lineage>
        <taxon>Eukaryota</taxon>
        <taxon>Sar</taxon>
        <taxon>Alveolata</taxon>
        <taxon>Ciliophora</taxon>
        <taxon>Postciliodesmatophora</taxon>
        <taxon>Heterotrichea</taxon>
        <taxon>Heterotrichida</taxon>
        <taxon>Blepharismidae</taxon>
        <taxon>Blepharisma</taxon>
    </lineage>
</organism>
<keyword evidence="8" id="KW-1185">Reference proteome</keyword>
<gene>
    <name evidence="7" type="ORF">BSTOLATCC_MIC31767</name>
</gene>
<dbReference type="Gene3D" id="3.30.40.10">
    <property type="entry name" value="Zinc/RING finger domain, C3HC4 (zinc finger)"/>
    <property type="match status" value="1"/>
</dbReference>
<dbReference type="SMART" id="SM00064">
    <property type="entry name" value="FYVE"/>
    <property type="match status" value="1"/>
</dbReference>
<evidence type="ECO:0000256" key="4">
    <source>
        <dbReference type="PROSITE-ProRule" id="PRU00091"/>
    </source>
</evidence>
<dbReference type="PROSITE" id="PS50178">
    <property type="entry name" value="ZF_FYVE"/>
    <property type="match status" value="1"/>
</dbReference>
<dbReference type="SUPFAM" id="SSF57903">
    <property type="entry name" value="FYVE/PHD zinc finger"/>
    <property type="match status" value="1"/>
</dbReference>
<feature type="region of interest" description="Disordered" evidence="5">
    <location>
        <begin position="308"/>
        <end position="330"/>
    </location>
</feature>
<keyword evidence="1" id="KW-0479">Metal-binding</keyword>
<dbReference type="EMBL" id="CAJZBQ010000032">
    <property type="protein sequence ID" value="CAG9322644.1"/>
    <property type="molecule type" value="Genomic_DNA"/>
</dbReference>
<feature type="region of interest" description="Disordered" evidence="5">
    <location>
        <begin position="240"/>
        <end position="262"/>
    </location>
</feature>
<evidence type="ECO:0000256" key="1">
    <source>
        <dbReference type="ARBA" id="ARBA00022723"/>
    </source>
</evidence>
<name>A0AAU9J5Y2_9CILI</name>
<proteinExistence type="predicted"/>
<dbReference type="InterPro" id="IPR017455">
    <property type="entry name" value="Znf_FYVE-rel"/>
</dbReference>
<protein>
    <recommendedName>
        <fullName evidence="6">FYVE-type domain-containing protein</fullName>
    </recommendedName>
</protein>
<accession>A0AAU9J5Y2</accession>
<evidence type="ECO:0000313" key="7">
    <source>
        <dbReference type="EMBL" id="CAG9322644.1"/>
    </source>
</evidence>
<dbReference type="AlphaFoldDB" id="A0AAU9J5Y2"/>
<keyword evidence="3" id="KW-0862">Zinc</keyword>
<dbReference type="InterPro" id="IPR000306">
    <property type="entry name" value="Znf_FYVE"/>
</dbReference>
<dbReference type="Proteomes" id="UP001162131">
    <property type="component" value="Unassembled WGS sequence"/>
</dbReference>
<comment type="caution">
    <text evidence="7">The sequence shown here is derived from an EMBL/GenBank/DDBJ whole genome shotgun (WGS) entry which is preliminary data.</text>
</comment>
<sequence length="374" mass="43736">MDEDNKSDTSSNNSSFVDPNKSIYDVYIDIAPNEQQWKKDKVCHICKKKFGSKISLINEKKFRCKFCWRGTCGDCSKTRARHPDFDKPQRICNSCFQKSKENKISETYTYELNRARSDNDELQIQLESAKRENEMLIKEKEQLEEKLEQVQNDANYRVEEQQHQADTLKVKKEKIAKKYGKMRNKIQAAEEDRDGQYGSINVLKYEAESLKDALERDKAELEEARNIIAEKQAEKERLLRKLEEEEAPPVRENKTRKRGEKEEKLIDEIEAALNQIKEIKGENKSLTQELTELDTEISTIEEKTQKVQNDLDQGLTPQEPGVRSVRQSMVAEEEKKIKELKETVQEQQQKIERLKAEIQSSKTLNDREMSSADY</sequence>
<evidence type="ECO:0000256" key="2">
    <source>
        <dbReference type="ARBA" id="ARBA00022771"/>
    </source>
</evidence>
<evidence type="ECO:0000256" key="5">
    <source>
        <dbReference type="SAM" id="MobiDB-lite"/>
    </source>
</evidence>